<keyword evidence="1" id="KW-1133">Transmembrane helix</keyword>
<evidence type="ECO:0000256" key="1">
    <source>
        <dbReference type="SAM" id="Phobius"/>
    </source>
</evidence>
<evidence type="ECO:0000313" key="4">
    <source>
        <dbReference type="Proteomes" id="UP000029738"/>
    </source>
</evidence>
<comment type="caution">
    <text evidence="3">The sequence shown here is derived from an EMBL/GenBank/DDBJ whole genome shotgun (WGS) entry which is preliminary data.</text>
</comment>
<protein>
    <submittedName>
        <fullName evidence="3">Uncharacterized protein</fullName>
    </submittedName>
</protein>
<reference evidence="3" key="1">
    <citation type="journal article" date="2015" name="Genome Announc.">
        <title>Draft Genome Sequence of Tolypothrix boutellei Strain VB521301.</title>
        <authorList>
            <person name="Chandrababunaidu M.M."/>
            <person name="Singh D."/>
            <person name="Sen D."/>
            <person name="Bhan S."/>
            <person name="Das S."/>
            <person name="Gupta A."/>
            <person name="Adhikary S.P."/>
            <person name="Tripathy S."/>
        </authorList>
    </citation>
    <scope>NUCLEOTIDE SEQUENCE</scope>
    <source>
        <strain evidence="3">VB521301</strain>
    </source>
</reference>
<dbReference type="STRING" id="1479485.DA73_0204275"/>
<feature type="transmembrane region" description="Helical" evidence="1">
    <location>
        <begin position="20"/>
        <end position="39"/>
    </location>
</feature>
<keyword evidence="1" id="KW-0812">Transmembrane</keyword>
<evidence type="ECO:0000313" key="2">
    <source>
        <dbReference type="EMBL" id="KAF3888374.1"/>
    </source>
</evidence>
<dbReference type="AlphaFoldDB" id="A0A0C1ND61"/>
<dbReference type="EMBL" id="JHEG04000001">
    <property type="protein sequence ID" value="KAF3888374.1"/>
    <property type="molecule type" value="Genomic_DNA"/>
</dbReference>
<accession>A0A0C1ND61</accession>
<name>A0A0C1ND61_9CYAN</name>
<proteinExistence type="predicted"/>
<keyword evidence="4" id="KW-1185">Reference proteome</keyword>
<reference evidence="2" key="2">
    <citation type="submission" date="2019-11" db="EMBL/GenBank/DDBJ databases">
        <title>Improved Assembly of Tolypothrix boutellei genome.</title>
        <authorList>
            <person name="Sarangi A.N."/>
            <person name="Mukherjee M."/>
            <person name="Ghosh S."/>
            <person name="Singh D."/>
            <person name="Das A."/>
            <person name="Kant S."/>
            <person name="Prusty A."/>
            <person name="Tripathy S."/>
        </authorList>
    </citation>
    <scope>NUCLEOTIDE SEQUENCE</scope>
    <source>
        <strain evidence="2">VB521301</strain>
    </source>
</reference>
<sequence length="63" mass="7516">MQRQTKQSLRDMIQKNKWVLIGICTLIPVMYHIGTIPLHQQDFFKPHVNYLIKQEVIKQPSLK</sequence>
<organism evidence="3">
    <name type="scientific">Tolypothrix bouteillei VB521301</name>
    <dbReference type="NCBI Taxonomy" id="1479485"/>
    <lineage>
        <taxon>Bacteria</taxon>
        <taxon>Bacillati</taxon>
        <taxon>Cyanobacteriota</taxon>
        <taxon>Cyanophyceae</taxon>
        <taxon>Nostocales</taxon>
        <taxon>Tolypothrichaceae</taxon>
        <taxon>Tolypothrix</taxon>
    </lineage>
</organism>
<dbReference type="OrthoDB" id="516165at2"/>
<dbReference type="RefSeq" id="WP_050045184.1">
    <property type="nucleotide sequence ID" value="NZ_JHEG04000001.1"/>
</dbReference>
<evidence type="ECO:0000313" key="3">
    <source>
        <dbReference type="EMBL" id="KIE12732.1"/>
    </source>
</evidence>
<gene>
    <name evidence="3" type="ORF">DA73_0204275</name>
    <name evidence="2" type="ORF">DA73_0400024945</name>
</gene>
<keyword evidence="1" id="KW-0472">Membrane</keyword>
<dbReference type="EMBL" id="JHEG02000019">
    <property type="protein sequence ID" value="KIE12732.1"/>
    <property type="molecule type" value="Genomic_DNA"/>
</dbReference>
<dbReference type="Proteomes" id="UP000029738">
    <property type="component" value="Unassembled WGS sequence"/>
</dbReference>